<gene>
    <name evidence="1" type="ORF">Cadr_000014825</name>
</gene>
<dbReference type="AlphaFoldDB" id="A0A5N4DNP2"/>
<dbReference type="Proteomes" id="UP000299084">
    <property type="component" value="Unassembled WGS sequence"/>
</dbReference>
<organism evidence="1 2">
    <name type="scientific">Camelus dromedarius</name>
    <name type="common">Dromedary</name>
    <name type="synonym">Arabian camel</name>
    <dbReference type="NCBI Taxonomy" id="9838"/>
    <lineage>
        <taxon>Eukaryota</taxon>
        <taxon>Metazoa</taxon>
        <taxon>Chordata</taxon>
        <taxon>Craniata</taxon>
        <taxon>Vertebrata</taxon>
        <taxon>Euteleostomi</taxon>
        <taxon>Mammalia</taxon>
        <taxon>Eutheria</taxon>
        <taxon>Laurasiatheria</taxon>
        <taxon>Artiodactyla</taxon>
        <taxon>Tylopoda</taxon>
        <taxon>Camelidae</taxon>
        <taxon>Camelus</taxon>
    </lineage>
</organism>
<protein>
    <submittedName>
        <fullName evidence="1">Uncharacterized protein</fullName>
    </submittedName>
</protein>
<evidence type="ECO:0000313" key="1">
    <source>
        <dbReference type="EMBL" id="KAB1272544.1"/>
    </source>
</evidence>
<reference evidence="1 2" key="1">
    <citation type="journal article" date="2019" name="Mol. Ecol. Resour.">
        <title>Improving Illumina assemblies with Hi-C and long reads: an example with the North African dromedary.</title>
        <authorList>
            <person name="Elbers J.P."/>
            <person name="Rogers M.F."/>
            <person name="Perelman P.L."/>
            <person name="Proskuryakova A.A."/>
            <person name="Serdyukova N.A."/>
            <person name="Johnson W.E."/>
            <person name="Horin P."/>
            <person name="Corander J."/>
            <person name="Murphy D."/>
            <person name="Burger P.A."/>
        </authorList>
    </citation>
    <scope>NUCLEOTIDE SEQUENCE [LARGE SCALE GENOMIC DNA]</scope>
    <source>
        <strain evidence="1">Drom800</strain>
        <tissue evidence="1">Blood</tissue>
    </source>
</reference>
<name>A0A5N4DNP2_CAMDR</name>
<evidence type="ECO:0000313" key="2">
    <source>
        <dbReference type="Proteomes" id="UP000299084"/>
    </source>
</evidence>
<accession>A0A5N4DNP2</accession>
<sequence>MTASQMALRDCSEEVGDIGYRGRAAGLSSLGGVSSR</sequence>
<keyword evidence="2" id="KW-1185">Reference proteome</keyword>
<comment type="caution">
    <text evidence="1">The sequence shown here is derived from an EMBL/GenBank/DDBJ whole genome shotgun (WGS) entry which is preliminary data.</text>
</comment>
<dbReference type="EMBL" id="JWIN03000010">
    <property type="protein sequence ID" value="KAB1272544.1"/>
    <property type="molecule type" value="Genomic_DNA"/>
</dbReference>
<proteinExistence type="predicted"/>